<organism evidence="1">
    <name type="scientific">marine sediment metagenome</name>
    <dbReference type="NCBI Taxonomy" id="412755"/>
    <lineage>
        <taxon>unclassified sequences</taxon>
        <taxon>metagenomes</taxon>
        <taxon>ecological metagenomes</taxon>
    </lineage>
</organism>
<dbReference type="EMBL" id="LAZR01045751">
    <property type="protein sequence ID" value="KKK98127.1"/>
    <property type="molecule type" value="Genomic_DNA"/>
</dbReference>
<feature type="non-terminal residue" evidence="1">
    <location>
        <position position="1"/>
    </location>
</feature>
<gene>
    <name evidence="1" type="ORF">LCGC14_2645830</name>
</gene>
<reference evidence="1" key="1">
    <citation type="journal article" date="2015" name="Nature">
        <title>Complex archaea that bridge the gap between prokaryotes and eukaryotes.</title>
        <authorList>
            <person name="Spang A."/>
            <person name="Saw J.H."/>
            <person name="Jorgensen S.L."/>
            <person name="Zaremba-Niedzwiedzka K."/>
            <person name="Martijn J."/>
            <person name="Lind A.E."/>
            <person name="van Eijk R."/>
            <person name="Schleper C."/>
            <person name="Guy L."/>
            <person name="Ettema T.J."/>
        </authorList>
    </citation>
    <scope>NUCLEOTIDE SEQUENCE</scope>
</reference>
<accession>A0A0F8ZWA3</accession>
<sequence length="60" mass="6182">AGVAGVTLGEAIQMDASTSPVNRLVDADVNSEQIVGTCLETAASGARFLYELMPRSVDLA</sequence>
<comment type="caution">
    <text evidence="1">The sequence shown here is derived from an EMBL/GenBank/DDBJ whole genome shotgun (WGS) entry which is preliminary data.</text>
</comment>
<dbReference type="AlphaFoldDB" id="A0A0F8ZWA3"/>
<protein>
    <submittedName>
        <fullName evidence="1">Uncharacterized protein</fullName>
    </submittedName>
</protein>
<name>A0A0F8ZWA3_9ZZZZ</name>
<evidence type="ECO:0000313" key="1">
    <source>
        <dbReference type="EMBL" id="KKK98127.1"/>
    </source>
</evidence>
<proteinExistence type="predicted"/>